<dbReference type="InterPro" id="IPR055455">
    <property type="entry name" value="HEAT_PSME4"/>
</dbReference>
<reference evidence="2" key="1">
    <citation type="submission" date="2021-02" db="EMBL/GenBank/DDBJ databases">
        <authorList>
            <person name="Nowell W R."/>
        </authorList>
    </citation>
    <scope>NUCLEOTIDE SEQUENCE</scope>
</reference>
<sequence length="98" mass="11707">MPKHASIIFDHFLDKSFLIKLTKVIIFDEREIEFNRIRFLMYKSLFRNFGLAFVDNFIEQLYVLIHESIQEKYEGSHRAAAEIVAGMIRGSKYWTLEM</sequence>
<comment type="caution">
    <text evidence="2">The sequence shown here is derived from an EMBL/GenBank/DDBJ whole genome shotgun (WGS) entry which is preliminary data.</text>
</comment>
<feature type="domain" description="Proteasome activator complex subunit 4-like HEAT repeat-like" evidence="1">
    <location>
        <begin position="7"/>
        <end position="97"/>
    </location>
</feature>
<evidence type="ECO:0000313" key="2">
    <source>
        <dbReference type="EMBL" id="CAF4368338.1"/>
    </source>
</evidence>
<evidence type="ECO:0000259" key="1">
    <source>
        <dbReference type="Pfam" id="PF23096"/>
    </source>
</evidence>
<name>A0A820M948_9BILA</name>
<feature type="non-terminal residue" evidence="2">
    <location>
        <position position="1"/>
    </location>
</feature>
<dbReference type="AlphaFoldDB" id="A0A820M948"/>
<gene>
    <name evidence="2" type="ORF">FNK824_LOCUS42909</name>
</gene>
<accession>A0A820M948</accession>
<protein>
    <recommendedName>
        <fullName evidence="1">Proteasome activator complex subunit 4-like HEAT repeat-like domain-containing protein</fullName>
    </recommendedName>
</protein>
<dbReference type="Pfam" id="PF23096">
    <property type="entry name" value="HEAT_PSME4"/>
    <property type="match status" value="1"/>
</dbReference>
<dbReference type="EMBL" id="CAJOBE010054732">
    <property type="protein sequence ID" value="CAF4368338.1"/>
    <property type="molecule type" value="Genomic_DNA"/>
</dbReference>
<organism evidence="2 3">
    <name type="scientific">Rotaria sordida</name>
    <dbReference type="NCBI Taxonomy" id="392033"/>
    <lineage>
        <taxon>Eukaryota</taxon>
        <taxon>Metazoa</taxon>
        <taxon>Spiralia</taxon>
        <taxon>Gnathifera</taxon>
        <taxon>Rotifera</taxon>
        <taxon>Eurotatoria</taxon>
        <taxon>Bdelloidea</taxon>
        <taxon>Philodinida</taxon>
        <taxon>Philodinidae</taxon>
        <taxon>Rotaria</taxon>
    </lineage>
</organism>
<evidence type="ECO:0000313" key="3">
    <source>
        <dbReference type="Proteomes" id="UP000663874"/>
    </source>
</evidence>
<proteinExistence type="predicted"/>
<dbReference type="Proteomes" id="UP000663874">
    <property type="component" value="Unassembled WGS sequence"/>
</dbReference>